<keyword evidence="4" id="KW-1185">Reference proteome</keyword>
<name>A0ABV8WU13_9BACI</name>
<protein>
    <submittedName>
        <fullName evidence="3">CPBP family intramembrane glutamic endopeptidase</fullName>
        <ecNumber evidence="3">3.4.-.-</ecNumber>
    </submittedName>
</protein>
<dbReference type="EC" id="3.4.-.-" evidence="3"/>
<gene>
    <name evidence="3" type="ORF">ACFOY7_05135</name>
</gene>
<proteinExistence type="predicted"/>
<evidence type="ECO:0000259" key="2">
    <source>
        <dbReference type="Pfam" id="PF02517"/>
    </source>
</evidence>
<feature type="transmembrane region" description="Helical" evidence="1">
    <location>
        <begin position="247"/>
        <end position="267"/>
    </location>
</feature>
<reference evidence="4" key="1">
    <citation type="journal article" date="2019" name="Int. J. Syst. Evol. Microbiol.">
        <title>The Global Catalogue of Microorganisms (GCM) 10K type strain sequencing project: providing services to taxonomists for standard genome sequencing and annotation.</title>
        <authorList>
            <consortium name="The Broad Institute Genomics Platform"/>
            <consortium name="The Broad Institute Genome Sequencing Center for Infectious Disease"/>
            <person name="Wu L."/>
            <person name="Ma J."/>
        </authorList>
    </citation>
    <scope>NUCLEOTIDE SEQUENCE [LARGE SCALE GENOMIC DNA]</scope>
    <source>
        <strain evidence="4">CCUG 37865</strain>
    </source>
</reference>
<dbReference type="PANTHER" id="PTHR36435:SF1">
    <property type="entry name" value="CAAX AMINO TERMINAL PROTEASE FAMILY PROTEIN"/>
    <property type="match status" value="1"/>
</dbReference>
<feature type="domain" description="CAAX prenyl protease 2/Lysostaphin resistance protein A-like" evidence="2">
    <location>
        <begin position="168"/>
        <end position="260"/>
    </location>
</feature>
<keyword evidence="1" id="KW-0472">Membrane</keyword>
<evidence type="ECO:0000313" key="4">
    <source>
        <dbReference type="Proteomes" id="UP001595882"/>
    </source>
</evidence>
<keyword evidence="1" id="KW-1133">Transmembrane helix</keyword>
<dbReference type="InterPro" id="IPR052710">
    <property type="entry name" value="CAAX_protease"/>
</dbReference>
<dbReference type="EMBL" id="JBHSDT010000004">
    <property type="protein sequence ID" value="MFC4402449.1"/>
    <property type="molecule type" value="Genomic_DNA"/>
</dbReference>
<dbReference type="Proteomes" id="UP001595882">
    <property type="component" value="Unassembled WGS sequence"/>
</dbReference>
<evidence type="ECO:0000256" key="1">
    <source>
        <dbReference type="SAM" id="Phobius"/>
    </source>
</evidence>
<feature type="transmembrane region" description="Helical" evidence="1">
    <location>
        <begin position="92"/>
        <end position="108"/>
    </location>
</feature>
<comment type="caution">
    <text evidence="3">The sequence shown here is derived from an EMBL/GenBank/DDBJ whole genome shotgun (WGS) entry which is preliminary data.</text>
</comment>
<accession>A0ABV8WU13</accession>
<feature type="transmembrane region" description="Helical" evidence="1">
    <location>
        <begin position="20"/>
        <end position="47"/>
    </location>
</feature>
<dbReference type="RefSeq" id="WP_390250051.1">
    <property type="nucleotide sequence ID" value="NZ_JBHSDT010000004.1"/>
</dbReference>
<keyword evidence="3" id="KW-0378">Hydrolase</keyword>
<sequence>MKRADYNPSAIFRNLTALFFFAALLVILQVNDTRLLIMWGICLLFLVMNRSMRLFLLTTLVFGIGFYVYGYMGSNWHITADSKELLKILNRLSLIFIIIPFLILSFIYKTPAISYWQKPDWNKMIPIPFIWAGFHQTKAGIFLFVAMMTNLMVFTPFMIKSGWTYIQGIFLFMIIFSILNAVLEEIIWRGILLSRFSEDFGSKWAVILTSVGFGLQHYSLGFSWVSCVFFIFGGFFFGAITVTTKSIIPAIIWHMFINALMVLSGMII</sequence>
<evidence type="ECO:0000313" key="3">
    <source>
        <dbReference type="EMBL" id="MFC4402449.1"/>
    </source>
</evidence>
<feature type="transmembrane region" description="Helical" evidence="1">
    <location>
        <begin position="165"/>
        <end position="188"/>
    </location>
</feature>
<dbReference type="Pfam" id="PF02517">
    <property type="entry name" value="Rce1-like"/>
    <property type="match status" value="1"/>
</dbReference>
<dbReference type="InterPro" id="IPR003675">
    <property type="entry name" value="Rce1/LyrA-like_dom"/>
</dbReference>
<organism evidence="3 4">
    <name type="scientific">Gracilibacillus xinjiangensis</name>
    <dbReference type="NCBI Taxonomy" id="1193282"/>
    <lineage>
        <taxon>Bacteria</taxon>
        <taxon>Bacillati</taxon>
        <taxon>Bacillota</taxon>
        <taxon>Bacilli</taxon>
        <taxon>Bacillales</taxon>
        <taxon>Bacillaceae</taxon>
        <taxon>Gracilibacillus</taxon>
    </lineage>
</organism>
<dbReference type="PANTHER" id="PTHR36435">
    <property type="entry name" value="SLR1288 PROTEIN"/>
    <property type="match status" value="1"/>
</dbReference>
<dbReference type="GO" id="GO:0016787">
    <property type="term" value="F:hydrolase activity"/>
    <property type="evidence" value="ECO:0007669"/>
    <property type="project" value="UniProtKB-KW"/>
</dbReference>
<feature type="transmembrane region" description="Helical" evidence="1">
    <location>
        <begin position="222"/>
        <end position="240"/>
    </location>
</feature>
<feature type="transmembrane region" description="Helical" evidence="1">
    <location>
        <begin position="54"/>
        <end position="72"/>
    </location>
</feature>
<keyword evidence="1" id="KW-0812">Transmembrane</keyword>